<evidence type="ECO:0000256" key="3">
    <source>
        <dbReference type="ARBA" id="ARBA00022722"/>
    </source>
</evidence>
<name>A0ABS6F619_9CLOT</name>
<gene>
    <name evidence="9 10" type="primary">cas2</name>
    <name evidence="10" type="ORF">KQI89_16090</name>
</gene>
<evidence type="ECO:0000313" key="11">
    <source>
        <dbReference type="Proteomes" id="UP000736583"/>
    </source>
</evidence>
<keyword evidence="8 9" id="KW-0051">Antiviral defense</keyword>
<dbReference type="CDD" id="cd09725">
    <property type="entry name" value="Cas2_I_II_III"/>
    <property type="match status" value="1"/>
</dbReference>
<dbReference type="HAMAP" id="MF_01471">
    <property type="entry name" value="Cas2"/>
    <property type="match status" value="1"/>
</dbReference>
<evidence type="ECO:0000256" key="9">
    <source>
        <dbReference type="HAMAP-Rule" id="MF_01471"/>
    </source>
</evidence>
<proteinExistence type="inferred from homology"/>
<evidence type="ECO:0000256" key="4">
    <source>
        <dbReference type="ARBA" id="ARBA00022723"/>
    </source>
</evidence>
<organism evidence="10 11">
    <name type="scientific">Clostridium simiarum</name>
    <dbReference type="NCBI Taxonomy" id="2841506"/>
    <lineage>
        <taxon>Bacteria</taxon>
        <taxon>Bacillati</taxon>
        <taxon>Bacillota</taxon>
        <taxon>Clostridia</taxon>
        <taxon>Eubacteriales</taxon>
        <taxon>Clostridiaceae</taxon>
        <taxon>Clostridium</taxon>
    </lineage>
</organism>
<sequence>MLYWVMYDISENKSRNTAVKACKNKGLYRVQKSIFLGELNKNQKDELKIIMERLVNEGTDSIYIFPTSKDYIYDTDIIGNGFDRELISNEIISKFL</sequence>
<keyword evidence="4 9" id="KW-0479">Metal-binding</keyword>
<dbReference type="RefSeq" id="WP_216457940.1">
    <property type="nucleotide sequence ID" value="NZ_JAHLQL010000008.1"/>
</dbReference>
<protein>
    <recommendedName>
        <fullName evidence="9">CRISPR-associated endoribonuclease Cas2</fullName>
        <ecNumber evidence="9">3.1.-.-</ecNumber>
    </recommendedName>
</protein>
<evidence type="ECO:0000256" key="5">
    <source>
        <dbReference type="ARBA" id="ARBA00022759"/>
    </source>
</evidence>
<keyword evidence="3 9" id="KW-0540">Nuclease</keyword>
<dbReference type="PANTHER" id="PTHR34405">
    <property type="entry name" value="CRISPR-ASSOCIATED ENDORIBONUCLEASE CAS2"/>
    <property type="match status" value="1"/>
</dbReference>
<dbReference type="Pfam" id="PF09827">
    <property type="entry name" value="CRISPR_Cas2"/>
    <property type="match status" value="1"/>
</dbReference>
<evidence type="ECO:0000256" key="1">
    <source>
        <dbReference type="ARBA" id="ARBA00001946"/>
    </source>
</evidence>
<evidence type="ECO:0000256" key="6">
    <source>
        <dbReference type="ARBA" id="ARBA00022801"/>
    </source>
</evidence>
<comment type="cofactor">
    <cofactor evidence="1 9">
        <name>Mg(2+)</name>
        <dbReference type="ChEBI" id="CHEBI:18420"/>
    </cofactor>
</comment>
<dbReference type="GO" id="GO:0004519">
    <property type="term" value="F:endonuclease activity"/>
    <property type="evidence" value="ECO:0007669"/>
    <property type="project" value="UniProtKB-KW"/>
</dbReference>
<reference evidence="10 11" key="1">
    <citation type="submission" date="2021-06" db="EMBL/GenBank/DDBJ databases">
        <authorList>
            <person name="Sun Q."/>
            <person name="Li D."/>
        </authorList>
    </citation>
    <scope>NUCLEOTIDE SEQUENCE [LARGE SCALE GENOMIC DNA]</scope>
    <source>
        <strain evidence="10 11">MSJ-4</strain>
    </source>
</reference>
<keyword evidence="7 9" id="KW-0460">Magnesium</keyword>
<dbReference type="PANTHER" id="PTHR34405:SF3">
    <property type="entry name" value="CRISPR-ASSOCIATED ENDORIBONUCLEASE CAS2 3"/>
    <property type="match status" value="1"/>
</dbReference>
<accession>A0ABS6F619</accession>
<keyword evidence="6 9" id="KW-0378">Hydrolase</keyword>
<comment type="caution">
    <text evidence="10">The sequence shown here is derived from an EMBL/GenBank/DDBJ whole genome shotgun (WGS) entry which is preliminary data.</text>
</comment>
<dbReference type="InterPro" id="IPR021127">
    <property type="entry name" value="CRISPR_associated_Cas2"/>
</dbReference>
<dbReference type="EMBL" id="JAHLQL010000008">
    <property type="protein sequence ID" value="MBU5593270.1"/>
    <property type="molecule type" value="Genomic_DNA"/>
</dbReference>
<keyword evidence="5 9" id="KW-0255">Endonuclease</keyword>
<dbReference type="Proteomes" id="UP000736583">
    <property type="component" value="Unassembled WGS sequence"/>
</dbReference>
<comment type="function">
    <text evidence="9">CRISPR (clustered regularly interspaced short palindromic repeat), is an adaptive immune system that provides protection against mobile genetic elements (viruses, transposable elements and conjugative plasmids). CRISPR clusters contain sequences complementary to antecedent mobile elements and target invading nucleic acids. CRISPR clusters are transcribed and processed into CRISPR RNA (crRNA). Functions as a ssRNA-specific endoribonuclease. Involved in the integration of spacer DNA into the CRISPR cassette.</text>
</comment>
<dbReference type="NCBIfam" id="TIGR01573">
    <property type="entry name" value="cas2"/>
    <property type="match status" value="1"/>
</dbReference>
<feature type="binding site" evidence="9">
    <location>
        <position position="8"/>
    </location>
    <ligand>
        <name>Mg(2+)</name>
        <dbReference type="ChEBI" id="CHEBI:18420"/>
        <note>catalytic</note>
    </ligand>
</feature>
<evidence type="ECO:0000313" key="10">
    <source>
        <dbReference type="EMBL" id="MBU5593270.1"/>
    </source>
</evidence>
<keyword evidence="11" id="KW-1185">Reference proteome</keyword>
<evidence type="ECO:0000256" key="7">
    <source>
        <dbReference type="ARBA" id="ARBA00022842"/>
    </source>
</evidence>
<comment type="similarity">
    <text evidence="2 9">Belongs to the CRISPR-associated endoribonuclease Cas2 protein family.</text>
</comment>
<evidence type="ECO:0000256" key="2">
    <source>
        <dbReference type="ARBA" id="ARBA00009959"/>
    </source>
</evidence>
<dbReference type="InterPro" id="IPR019199">
    <property type="entry name" value="Virulence_VapD/CRISPR_Cas2"/>
</dbReference>
<comment type="subunit">
    <text evidence="9">Homodimer, forms a heterotetramer with a Cas1 homodimer.</text>
</comment>
<evidence type="ECO:0000256" key="8">
    <source>
        <dbReference type="ARBA" id="ARBA00023118"/>
    </source>
</evidence>
<dbReference type="EC" id="3.1.-.-" evidence="9"/>